<dbReference type="OrthoDB" id="10300324at2759"/>
<organism evidence="2 3">
    <name type="scientific">Ceraceosorus bombacis</name>
    <dbReference type="NCBI Taxonomy" id="401625"/>
    <lineage>
        <taxon>Eukaryota</taxon>
        <taxon>Fungi</taxon>
        <taxon>Dikarya</taxon>
        <taxon>Basidiomycota</taxon>
        <taxon>Ustilaginomycotina</taxon>
        <taxon>Exobasidiomycetes</taxon>
        <taxon>Ceraceosorales</taxon>
        <taxon>Ceraceosoraceae</taxon>
        <taxon>Ceraceosorus</taxon>
    </lineage>
</organism>
<dbReference type="EMBL" id="CCYA01000264">
    <property type="protein sequence ID" value="CEH15515.1"/>
    <property type="molecule type" value="Genomic_DNA"/>
</dbReference>
<proteinExistence type="predicted"/>
<keyword evidence="1" id="KW-0175">Coiled coil</keyword>
<feature type="coiled-coil region" evidence="1">
    <location>
        <begin position="326"/>
        <end position="384"/>
    </location>
</feature>
<dbReference type="AlphaFoldDB" id="A0A0P1BI62"/>
<accession>A0A0P1BI62</accession>
<evidence type="ECO:0000313" key="2">
    <source>
        <dbReference type="EMBL" id="CEH15515.1"/>
    </source>
</evidence>
<name>A0A0P1BI62_9BASI</name>
<protein>
    <submittedName>
        <fullName evidence="2">Uncharacterized protein</fullName>
    </submittedName>
</protein>
<keyword evidence="3" id="KW-1185">Reference proteome</keyword>
<sequence>MSRQQAFNSYIRDRETVSPPPAMTAAPYFEWVTADEHIAWVSASVERLVRPHLHQASLNEDDRSFDGHVSMSAEVETLSSVCDSVSAPTPSAAPVNKLIALPSSIDEDASSLLDQERVIAQPTSAQDDDVLAALEEGAYWRSPLGTNQATPADGGLSWPTPLNVSESGSPEVYFNHSLTSTPMIRTRGNVLSTPAYPLPSVDVVNALSECRRRAATIDEDQTPRALGVRWGAYSLAEEAEYIRVLHTRAQRRPECNQVYVDHRSDYTTTTCGARSRSTTFTSVESGSPLKGLGISGIDGPLRVPSKAPSTQRQVREAAMYLREFSMAHAEEARQRMADQATNARRTAGIKEAGLAIQQFGAAHADKARARLLQANEAKDETRKTRLLSIDVVRKCIQRRREAKKLQQAEKLRREKVADQINGLHALYRKQAAERREKIEIEREMRREARRAMQPRHA</sequence>
<evidence type="ECO:0000256" key="1">
    <source>
        <dbReference type="SAM" id="Coils"/>
    </source>
</evidence>
<dbReference type="Proteomes" id="UP000054845">
    <property type="component" value="Unassembled WGS sequence"/>
</dbReference>
<evidence type="ECO:0000313" key="3">
    <source>
        <dbReference type="Proteomes" id="UP000054845"/>
    </source>
</evidence>
<reference evidence="2 3" key="1">
    <citation type="submission" date="2014-09" db="EMBL/GenBank/DDBJ databases">
        <authorList>
            <person name="Magalhaes I.L.F."/>
            <person name="Oliveira U."/>
            <person name="Santos F.R."/>
            <person name="Vidigal T.H.D.A."/>
            <person name="Brescovit A.D."/>
            <person name="Santos A.J."/>
        </authorList>
    </citation>
    <scope>NUCLEOTIDE SEQUENCE [LARGE SCALE GENOMIC DNA]</scope>
</reference>